<sequence length="231" mass="26769">MRTHIANALQKRSKAIRRAVKRYNKAAMSLNPPRPTLNWSKVSHFSFLDQFSILQDTRHSVLEKPWSKPVICELMKKYHRVSRAREEIVRCNVELRRLHTHIDHEDWHFSAVLDQVQHQPISGPVHDYVKRRRRINQYLLERIQETYDLEDFSGTLTPGVRSSADANPILHVQSSSEASSLPSTDPPCDDKNKERISDDSDSDDDNLQDNDYLNDNLSSMVDFISNITIHG</sequence>
<feature type="region of interest" description="Disordered" evidence="1">
    <location>
        <begin position="172"/>
        <end position="213"/>
    </location>
</feature>
<accession>A0ABR1IP90</accession>
<organism evidence="2 3">
    <name type="scientific">Marasmiellus scandens</name>
    <dbReference type="NCBI Taxonomy" id="2682957"/>
    <lineage>
        <taxon>Eukaryota</taxon>
        <taxon>Fungi</taxon>
        <taxon>Dikarya</taxon>
        <taxon>Basidiomycota</taxon>
        <taxon>Agaricomycotina</taxon>
        <taxon>Agaricomycetes</taxon>
        <taxon>Agaricomycetidae</taxon>
        <taxon>Agaricales</taxon>
        <taxon>Marasmiineae</taxon>
        <taxon>Omphalotaceae</taxon>
        <taxon>Marasmiellus</taxon>
    </lineage>
</organism>
<evidence type="ECO:0000256" key="1">
    <source>
        <dbReference type="SAM" id="MobiDB-lite"/>
    </source>
</evidence>
<dbReference type="EMBL" id="JBANRG010000113">
    <property type="protein sequence ID" value="KAK7434985.1"/>
    <property type="molecule type" value="Genomic_DNA"/>
</dbReference>
<gene>
    <name evidence="2" type="ORF">VKT23_019890</name>
</gene>
<dbReference type="Proteomes" id="UP001498398">
    <property type="component" value="Unassembled WGS sequence"/>
</dbReference>
<comment type="caution">
    <text evidence="2">The sequence shown here is derived from an EMBL/GenBank/DDBJ whole genome shotgun (WGS) entry which is preliminary data.</text>
</comment>
<evidence type="ECO:0000313" key="3">
    <source>
        <dbReference type="Proteomes" id="UP001498398"/>
    </source>
</evidence>
<name>A0ABR1IP90_9AGAR</name>
<proteinExistence type="predicted"/>
<evidence type="ECO:0000313" key="2">
    <source>
        <dbReference type="EMBL" id="KAK7434985.1"/>
    </source>
</evidence>
<feature type="compositionally biased region" description="Acidic residues" evidence="1">
    <location>
        <begin position="199"/>
        <end position="208"/>
    </location>
</feature>
<feature type="compositionally biased region" description="Basic and acidic residues" evidence="1">
    <location>
        <begin position="188"/>
        <end position="198"/>
    </location>
</feature>
<reference evidence="2 3" key="1">
    <citation type="submission" date="2024-01" db="EMBL/GenBank/DDBJ databases">
        <title>A draft genome for the cacao thread blight pathogen Marasmiellus scandens.</title>
        <authorList>
            <person name="Baruah I.K."/>
            <person name="Leung J."/>
            <person name="Bukari Y."/>
            <person name="Amoako-Attah I."/>
            <person name="Meinhardt L.W."/>
            <person name="Bailey B.A."/>
            <person name="Cohen S.P."/>
        </authorList>
    </citation>
    <scope>NUCLEOTIDE SEQUENCE [LARGE SCALE GENOMIC DNA]</scope>
    <source>
        <strain evidence="2 3">GH-19</strain>
    </source>
</reference>
<protein>
    <submittedName>
        <fullName evidence="2">Uncharacterized protein</fullName>
    </submittedName>
</protein>
<feature type="compositionally biased region" description="Polar residues" evidence="1">
    <location>
        <begin position="172"/>
        <end position="183"/>
    </location>
</feature>
<keyword evidence="3" id="KW-1185">Reference proteome</keyword>